<name>A0A0R1RRA3_9LACO</name>
<dbReference type="InterPro" id="IPR017039">
    <property type="entry name" value="Virul_fac_BrkB"/>
</dbReference>
<dbReference type="PANTHER" id="PTHR30213">
    <property type="entry name" value="INNER MEMBRANE PROTEIN YHJD"/>
    <property type="match status" value="1"/>
</dbReference>
<evidence type="ECO:0000313" key="8">
    <source>
        <dbReference type="Proteomes" id="UP000051264"/>
    </source>
</evidence>
<organism evidence="7 8">
    <name type="scientific">Latilactobacillus fuchuensis DSM 14340 = JCM 11249</name>
    <dbReference type="NCBI Taxonomy" id="1423747"/>
    <lineage>
        <taxon>Bacteria</taxon>
        <taxon>Bacillati</taxon>
        <taxon>Bacillota</taxon>
        <taxon>Bacilli</taxon>
        <taxon>Lactobacillales</taxon>
        <taxon>Lactobacillaceae</taxon>
        <taxon>Latilactobacillus</taxon>
    </lineage>
</organism>
<evidence type="ECO:0000256" key="3">
    <source>
        <dbReference type="ARBA" id="ARBA00022692"/>
    </source>
</evidence>
<dbReference type="Proteomes" id="UP000051264">
    <property type="component" value="Unassembled WGS sequence"/>
</dbReference>
<dbReference type="eggNOG" id="COG1295">
    <property type="taxonomic scope" value="Bacteria"/>
</dbReference>
<sequence length="310" mass="34705">MKTEKQHDVPILRQSLPKRRKTVAFIKLMILRSSEANISDSSKVIAYFALLSVFPLLIVIGNALPYFHLDVMAVASYVQTAVPPAIFNRVMPTLQSLLNKPNSGLLSIGVIGTMWAASKGINALKDSINRAYGVEKVQNFVLKRLISLGSTLVLLLLLISLILVFTFGQQVLELIAPIFKIPPHYINIFSSLKWPVTASVVFIILIFIYFFIPNVKMRMRSVIPGAILTTVGWLALAQGFSLYMRYFGTSWNSYGTIGVFIILLLWLNYSATVLMVGAVLNVVVEEALHGRVDTSRGKVYDFIERRKEQH</sequence>
<dbReference type="RefSeq" id="WP_025083576.1">
    <property type="nucleotide sequence ID" value="NZ_AZEX01000051.1"/>
</dbReference>
<dbReference type="OrthoDB" id="9775903at2"/>
<protein>
    <submittedName>
        <fullName evidence="7">Uncharacterized protein</fullName>
    </submittedName>
</protein>
<evidence type="ECO:0000256" key="1">
    <source>
        <dbReference type="ARBA" id="ARBA00004651"/>
    </source>
</evidence>
<dbReference type="EMBL" id="AZEX01000051">
    <property type="protein sequence ID" value="KRL59297.1"/>
    <property type="molecule type" value="Genomic_DNA"/>
</dbReference>
<feature type="transmembrane region" description="Helical" evidence="6">
    <location>
        <begin position="104"/>
        <end position="124"/>
    </location>
</feature>
<feature type="transmembrane region" description="Helical" evidence="6">
    <location>
        <begin position="192"/>
        <end position="212"/>
    </location>
</feature>
<comment type="subcellular location">
    <subcellularLocation>
        <location evidence="1">Cell membrane</location>
        <topology evidence="1">Multi-pass membrane protein</topology>
    </subcellularLocation>
</comment>
<evidence type="ECO:0000256" key="6">
    <source>
        <dbReference type="SAM" id="Phobius"/>
    </source>
</evidence>
<keyword evidence="2" id="KW-1003">Cell membrane</keyword>
<comment type="caution">
    <text evidence="7">The sequence shown here is derived from an EMBL/GenBank/DDBJ whole genome shotgun (WGS) entry which is preliminary data.</text>
</comment>
<keyword evidence="4 6" id="KW-1133">Transmembrane helix</keyword>
<feature type="transmembrane region" description="Helical" evidence="6">
    <location>
        <begin position="256"/>
        <end position="284"/>
    </location>
</feature>
<gene>
    <name evidence="7" type="ORF">FC69_GL001736</name>
</gene>
<dbReference type="GO" id="GO:0005886">
    <property type="term" value="C:plasma membrane"/>
    <property type="evidence" value="ECO:0007669"/>
    <property type="project" value="UniProtKB-SubCell"/>
</dbReference>
<dbReference type="NCBIfam" id="TIGR00765">
    <property type="entry name" value="yihY_not_rbn"/>
    <property type="match status" value="1"/>
</dbReference>
<dbReference type="Pfam" id="PF03631">
    <property type="entry name" value="Virul_fac_BrkB"/>
    <property type="match status" value="1"/>
</dbReference>
<evidence type="ECO:0000256" key="5">
    <source>
        <dbReference type="ARBA" id="ARBA00023136"/>
    </source>
</evidence>
<evidence type="ECO:0000313" key="7">
    <source>
        <dbReference type="EMBL" id="KRL59297.1"/>
    </source>
</evidence>
<reference evidence="7 8" key="1">
    <citation type="journal article" date="2015" name="Genome Announc.">
        <title>Expanding the biotechnology potential of lactobacilli through comparative genomics of 213 strains and associated genera.</title>
        <authorList>
            <person name="Sun Z."/>
            <person name="Harris H.M."/>
            <person name="McCann A."/>
            <person name="Guo C."/>
            <person name="Argimon S."/>
            <person name="Zhang W."/>
            <person name="Yang X."/>
            <person name="Jeffery I.B."/>
            <person name="Cooney J.C."/>
            <person name="Kagawa T.F."/>
            <person name="Liu W."/>
            <person name="Song Y."/>
            <person name="Salvetti E."/>
            <person name="Wrobel A."/>
            <person name="Rasinkangas P."/>
            <person name="Parkhill J."/>
            <person name="Rea M.C."/>
            <person name="O'Sullivan O."/>
            <person name="Ritari J."/>
            <person name="Douillard F.P."/>
            <person name="Paul Ross R."/>
            <person name="Yang R."/>
            <person name="Briner A.E."/>
            <person name="Felis G.E."/>
            <person name="de Vos W.M."/>
            <person name="Barrangou R."/>
            <person name="Klaenhammer T.R."/>
            <person name="Caufield P.W."/>
            <person name="Cui Y."/>
            <person name="Zhang H."/>
            <person name="O'Toole P.W."/>
        </authorList>
    </citation>
    <scope>NUCLEOTIDE SEQUENCE [LARGE SCALE GENOMIC DNA]</scope>
    <source>
        <strain evidence="7 8">DSM 14340</strain>
    </source>
</reference>
<dbReference type="STRING" id="1423747.FC69_GL001736"/>
<keyword evidence="5 6" id="KW-0472">Membrane</keyword>
<dbReference type="PATRIC" id="fig|1423747.3.peg.1765"/>
<feature type="transmembrane region" description="Helical" evidence="6">
    <location>
        <begin position="145"/>
        <end position="172"/>
    </location>
</feature>
<proteinExistence type="predicted"/>
<accession>A0A0R1RRA3</accession>
<keyword evidence="3 6" id="KW-0812">Transmembrane</keyword>
<evidence type="ECO:0000256" key="4">
    <source>
        <dbReference type="ARBA" id="ARBA00022989"/>
    </source>
</evidence>
<dbReference type="PANTHER" id="PTHR30213:SF0">
    <property type="entry name" value="UPF0761 MEMBRANE PROTEIN YIHY"/>
    <property type="match status" value="1"/>
</dbReference>
<evidence type="ECO:0000256" key="2">
    <source>
        <dbReference type="ARBA" id="ARBA00022475"/>
    </source>
</evidence>
<dbReference type="PIRSF" id="PIRSF035875">
    <property type="entry name" value="RNase_BN"/>
    <property type="match status" value="1"/>
</dbReference>
<feature type="transmembrane region" description="Helical" evidence="6">
    <location>
        <begin position="224"/>
        <end position="244"/>
    </location>
</feature>
<dbReference type="AlphaFoldDB" id="A0A0R1RRA3"/>
<feature type="transmembrane region" description="Helical" evidence="6">
    <location>
        <begin position="44"/>
        <end position="67"/>
    </location>
</feature>